<keyword evidence="2" id="KW-0175">Coiled coil</keyword>
<evidence type="ECO:0000256" key="1">
    <source>
        <dbReference type="HAMAP-Rule" id="MF_01506"/>
    </source>
</evidence>
<dbReference type="HAMAP" id="MF_01506">
    <property type="entry name" value="Tlp"/>
    <property type="match status" value="1"/>
</dbReference>
<accession>A0A4Q0VN94</accession>
<evidence type="ECO:0000313" key="3">
    <source>
        <dbReference type="EMBL" id="RXI97862.1"/>
    </source>
</evidence>
<comment type="caution">
    <text evidence="3">The sequence shown here is derived from an EMBL/GenBank/DDBJ whole genome shotgun (WGS) entry which is preliminary data.</text>
</comment>
<gene>
    <name evidence="1" type="primary">tlp</name>
    <name evidence="3" type="ORF">DS745_16000</name>
</gene>
<comment type="induction">
    <text evidence="1">Expressed only in the forespore compartment of sporulating cells.</text>
</comment>
<dbReference type="RefSeq" id="WP_129079226.1">
    <property type="nucleotide sequence ID" value="NZ_QOUX01000046.1"/>
</dbReference>
<proteinExistence type="evidence at transcript level"/>
<keyword evidence="1" id="KW-0749">Sporulation</keyword>
<dbReference type="Pfam" id="PF19824">
    <property type="entry name" value="Tlp"/>
    <property type="match status" value="1"/>
</dbReference>
<feature type="coiled-coil region" evidence="2">
    <location>
        <begin position="8"/>
        <end position="35"/>
    </location>
</feature>
<dbReference type="AlphaFoldDB" id="A0A4Q0VN94"/>
<dbReference type="InterPro" id="IPR017524">
    <property type="entry name" value="SASP_thioredoxin-like"/>
</dbReference>
<reference evidence="3 4" key="1">
    <citation type="journal article" date="2019" name="Int. J. Syst. Evol. Microbiol.">
        <title>Anaerobacillus alkaliphilus sp. nov., a novel alkaliphilic and moderately halophilic bacterium.</title>
        <authorList>
            <person name="Borsodi A.K."/>
            <person name="Aszalos J.M."/>
            <person name="Bihari P."/>
            <person name="Nagy I."/>
            <person name="Schumann P."/>
            <person name="Sproer C."/>
            <person name="Kovacs A.L."/>
            <person name="Boka K."/>
            <person name="Dobosy P."/>
            <person name="Ovari M."/>
            <person name="Szili-Kovacs T."/>
            <person name="Toth E."/>
        </authorList>
    </citation>
    <scope>NUCLEOTIDE SEQUENCE [LARGE SCALE GENOMIC DNA]</scope>
    <source>
        <strain evidence="3 4">B16-10</strain>
    </source>
</reference>
<evidence type="ECO:0000256" key="2">
    <source>
        <dbReference type="SAM" id="Coils"/>
    </source>
</evidence>
<dbReference type="Proteomes" id="UP000290649">
    <property type="component" value="Unassembled WGS sequence"/>
</dbReference>
<dbReference type="GO" id="GO:0030435">
    <property type="term" value="P:sporulation resulting in formation of a cellular spore"/>
    <property type="evidence" value="ECO:0007669"/>
    <property type="project" value="UniProtKB-KW"/>
</dbReference>
<keyword evidence="4" id="KW-1185">Reference proteome</keyword>
<dbReference type="EMBL" id="QOUX01000046">
    <property type="protein sequence ID" value="RXI97862.1"/>
    <property type="molecule type" value="Genomic_DNA"/>
</dbReference>
<dbReference type="NCBIfam" id="TIGR03090">
    <property type="entry name" value="SASP_tlp"/>
    <property type="match status" value="1"/>
</dbReference>
<comment type="subcellular location">
    <subcellularLocation>
        <location evidence="1">Spore core</location>
    </subcellularLocation>
</comment>
<organism evidence="3 4">
    <name type="scientific">Anaerobacillus alkaliphilus</name>
    <dbReference type="NCBI Taxonomy" id="1548597"/>
    <lineage>
        <taxon>Bacteria</taxon>
        <taxon>Bacillati</taxon>
        <taxon>Bacillota</taxon>
        <taxon>Bacilli</taxon>
        <taxon>Bacillales</taxon>
        <taxon>Bacillaceae</taxon>
        <taxon>Anaerobacillus</taxon>
    </lineage>
</organism>
<name>A0A4Q0VN94_9BACI</name>
<sequence length="75" mass="8724">MAKPDNRYNNAERLEQMVNNTIENLEEAHKTLQNEDLSREDREAIEAKNARREHSIEGFKAEIDDEIAARENGEI</sequence>
<evidence type="ECO:0000313" key="4">
    <source>
        <dbReference type="Proteomes" id="UP000290649"/>
    </source>
</evidence>
<dbReference type="OrthoDB" id="1799076at2"/>
<dbReference type="GO" id="GO:0030436">
    <property type="term" value="P:asexual sporulation"/>
    <property type="evidence" value="ECO:0007669"/>
    <property type="project" value="UniProtKB-UniRule"/>
</dbReference>
<comment type="similarity">
    <text evidence="1">Belongs to the Tlp family.</text>
</comment>
<protein>
    <recommendedName>
        <fullName evidence="1">Small, acid-soluble spore protein Tlp</fullName>
    </recommendedName>
</protein>